<dbReference type="InterPro" id="IPR023244">
    <property type="entry name" value="Brefeldin_A-sensitivity_4"/>
</dbReference>
<evidence type="ECO:0000313" key="10">
    <source>
        <dbReference type="EMBL" id="GAP91294.2"/>
    </source>
</evidence>
<reference evidence="10" key="1">
    <citation type="submission" date="2016-03" db="EMBL/GenBank/DDBJ databases">
        <title>Draft genome sequence of Rosellinia necatrix.</title>
        <authorList>
            <person name="Kanematsu S."/>
        </authorList>
    </citation>
    <scope>NUCLEOTIDE SEQUENCE [LARGE SCALE GENOMIC DNA]</scope>
    <source>
        <strain evidence="10">W97</strain>
    </source>
</reference>
<dbReference type="OrthoDB" id="1924968at2759"/>
<dbReference type="Pfam" id="PF10337">
    <property type="entry name" value="ArAE_2_N"/>
    <property type="match status" value="1"/>
</dbReference>
<dbReference type="EMBL" id="DF977503">
    <property type="protein sequence ID" value="GAP91294.2"/>
    <property type="molecule type" value="Genomic_DNA"/>
</dbReference>
<dbReference type="STRING" id="77044.A0A1W2TS08"/>
<evidence type="ECO:0000256" key="6">
    <source>
        <dbReference type="SAM" id="Phobius"/>
    </source>
</evidence>
<accession>A0A1W2TS08</accession>
<keyword evidence="2 6" id="KW-0812">Transmembrane</keyword>
<protein>
    <recommendedName>
        <fullName evidence="12">ER transporter 6TM N-terminal domain-containing protein</fullName>
    </recommendedName>
</protein>
<dbReference type="OMA" id="FWGWAAN"/>
<sequence>MMESHQGCSSRAGHSDGAGASGADFIRRRLSRSLHPQNPPGRHHALSVSVSSLDRIFDTQRSDGPQIPVTKSPSLTSDDKSFIERKHGIGEVRDGFFDAVFLPPEDVDTQALIEHAEGTLPFAFRQKDPLSLTRFFPRQLHEAWGVIRRVLTTRSGIKLFKSFSGFLIAYILCLIPAVRKKFGRYAYIMAVSAILNHPGRTLGAQVDGAVLTVIGTATGLGWGAFGLWVSTATATARIGFGAILALFLFTFIFVIACLRSYYIRTYQLVICAGIAISYTCLAEISANEVSWIKLLNYGVPWLIGQAISLLVCSVAAPDAGSRPLAVGIHQIFDTMLDGIPPIVDSVRTRRRLAQAFVSMSQVHRDLAIDFSITSISPQDSLILRNSVQAVIRSLLSLRPNTEFSEFPAGDDFNQDGLPHQGFPEFVIEMDSVSRAASRDKEKKTINFVADSLAIPTENLLHSMRVALQSCDAALMDMCGHRHNLGPPYTVSSDLRGTLVNIRKHIAVLNAQQEKVLTSDRLSHIHFQHPDTFKIFAFCRPVQQAASSVESLVVRMNEIQQRQPKYPRFHPPSYPIRKAIHRTNAQVRHDRGGVTAGSYFRSLSDIAKIIKEIRSRDFHPAPHKGTLTNECCGASPDGTTSDHLSNGPKSLEIRFRHQIWALLHRLQGFETRFGLKTALVTSLLALPAYLADSRTWWDSYGGWWAVVMGWLIMGPRTGGNVQDLFARALCAVLGSLWAALSYAAGDGNPYLMAVLATIFMLPMMYRYTQSTHPRSGLVGCLSFTVVSLSELSLYDSLPRDVFPPEAAEGDRPPVTRVAATQGALMVFGVVASVIVNWILWPFVARHDLRKGIASMMFNCSIVYRSIISQYVYYEEGDAPAEHTIQASEILEGRLREGFVRLRQLLGLTRHEIRLRAPFDPLPYAALISACEQFFDHIVTVRQSSLYYHPQFIGDGSAASIELLNYRRDEIATVLTNLYILSGALRADRPVPKYLPSAAVARKRLLDRASELERRHDTSERDSSMEERRKARLGQVYSYSYNDSLTGCVEQAKQLEKYTKIIVGEQGSDCDFAIKRK</sequence>
<feature type="domain" description="Putative ER transporter 6TM N-terminal" evidence="8">
    <location>
        <begin position="157"/>
        <end position="231"/>
    </location>
</feature>
<dbReference type="InterPro" id="IPR018820">
    <property type="entry name" value="BRE4-related_DUF2421"/>
</dbReference>
<comment type="subcellular location">
    <subcellularLocation>
        <location evidence="1">Membrane</location>
        <topology evidence="1">Multi-pass membrane protein</topology>
    </subcellularLocation>
</comment>
<evidence type="ECO:0000259" key="9">
    <source>
        <dbReference type="Pfam" id="PF13515"/>
    </source>
</evidence>
<dbReference type="InterPro" id="IPR049453">
    <property type="entry name" value="Memb_transporter_dom"/>
</dbReference>
<dbReference type="PANTHER" id="PTHR47804">
    <property type="entry name" value="60S RIBOSOMAL PROTEIN L19"/>
    <property type="match status" value="1"/>
</dbReference>
<feature type="domain" description="Integral membrane bound transporter" evidence="9">
    <location>
        <begin position="695"/>
        <end position="791"/>
    </location>
</feature>
<feature type="domain" description="DUF2421" evidence="7">
    <location>
        <begin position="843"/>
        <end position="1059"/>
    </location>
</feature>
<dbReference type="AlphaFoldDB" id="A0A1W2TS08"/>
<dbReference type="Pfam" id="PF10334">
    <property type="entry name" value="BRE4"/>
    <property type="match status" value="1"/>
</dbReference>
<evidence type="ECO:0000256" key="2">
    <source>
        <dbReference type="ARBA" id="ARBA00022692"/>
    </source>
</evidence>
<feature type="region of interest" description="Disordered" evidence="5">
    <location>
        <begin position="1"/>
        <end position="21"/>
    </location>
</feature>
<evidence type="ECO:0000259" key="8">
    <source>
        <dbReference type="Pfam" id="PF10337"/>
    </source>
</evidence>
<feature type="transmembrane region" description="Helical" evidence="6">
    <location>
        <begin position="265"/>
        <end position="286"/>
    </location>
</feature>
<feature type="transmembrane region" description="Helical" evidence="6">
    <location>
        <begin position="298"/>
        <end position="316"/>
    </location>
</feature>
<evidence type="ECO:0000256" key="5">
    <source>
        <dbReference type="SAM" id="MobiDB-lite"/>
    </source>
</evidence>
<evidence type="ECO:0008006" key="12">
    <source>
        <dbReference type="Google" id="ProtNLM"/>
    </source>
</evidence>
<name>A0A1W2TS08_ROSNE</name>
<dbReference type="GO" id="GO:0016020">
    <property type="term" value="C:membrane"/>
    <property type="evidence" value="ECO:0007669"/>
    <property type="project" value="UniProtKB-SubCell"/>
</dbReference>
<dbReference type="Pfam" id="PF13515">
    <property type="entry name" value="FUSC_2"/>
    <property type="match status" value="1"/>
</dbReference>
<dbReference type="PANTHER" id="PTHR47804:SF3">
    <property type="entry name" value="PROTEIN BRE4"/>
    <property type="match status" value="1"/>
</dbReference>
<dbReference type="PRINTS" id="PR02047">
    <property type="entry name" value="BREFELDNASP4"/>
</dbReference>
<gene>
    <name evidence="10" type="ORF">SAMD00023353_5800090</name>
</gene>
<dbReference type="InterPro" id="IPR052430">
    <property type="entry name" value="IVT-Associated"/>
</dbReference>
<proteinExistence type="predicted"/>
<organism evidence="10">
    <name type="scientific">Rosellinia necatrix</name>
    <name type="common">White root-rot fungus</name>
    <dbReference type="NCBI Taxonomy" id="77044"/>
    <lineage>
        <taxon>Eukaryota</taxon>
        <taxon>Fungi</taxon>
        <taxon>Dikarya</taxon>
        <taxon>Ascomycota</taxon>
        <taxon>Pezizomycotina</taxon>
        <taxon>Sordariomycetes</taxon>
        <taxon>Xylariomycetidae</taxon>
        <taxon>Xylariales</taxon>
        <taxon>Xylariaceae</taxon>
        <taxon>Rosellinia</taxon>
    </lineage>
</organism>
<keyword evidence="11" id="KW-1185">Reference proteome</keyword>
<keyword evidence="3 6" id="KW-1133">Transmembrane helix</keyword>
<dbReference type="InterPro" id="IPR018823">
    <property type="entry name" value="ArAE_2_N"/>
</dbReference>
<evidence type="ECO:0000256" key="4">
    <source>
        <dbReference type="ARBA" id="ARBA00023136"/>
    </source>
</evidence>
<feature type="transmembrane region" description="Helical" evidence="6">
    <location>
        <begin position="813"/>
        <end position="839"/>
    </location>
</feature>
<feature type="transmembrane region" description="Helical" evidence="6">
    <location>
        <begin position="159"/>
        <end position="178"/>
    </location>
</feature>
<feature type="transmembrane region" description="Helical" evidence="6">
    <location>
        <begin position="209"/>
        <end position="230"/>
    </location>
</feature>
<feature type="compositionally biased region" description="Low complexity" evidence="5">
    <location>
        <begin position="9"/>
        <end position="21"/>
    </location>
</feature>
<evidence type="ECO:0000256" key="3">
    <source>
        <dbReference type="ARBA" id="ARBA00022989"/>
    </source>
</evidence>
<evidence type="ECO:0000259" key="7">
    <source>
        <dbReference type="Pfam" id="PF10334"/>
    </source>
</evidence>
<evidence type="ECO:0000313" key="11">
    <source>
        <dbReference type="Proteomes" id="UP000054516"/>
    </source>
</evidence>
<dbReference type="Proteomes" id="UP000054516">
    <property type="component" value="Unassembled WGS sequence"/>
</dbReference>
<feature type="transmembrane region" description="Helical" evidence="6">
    <location>
        <begin position="236"/>
        <end position="258"/>
    </location>
</feature>
<evidence type="ECO:0000256" key="1">
    <source>
        <dbReference type="ARBA" id="ARBA00004141"/>
    </source>
</evidence>
<keyword evidence="4 6" id="KW-0472">Membrane</keyword>